<dbReference type="Proteomes" id="UP000001025">
    <property type="component" value="Chromosome"/>
</dbReference>
<sequence length="72" mass="8343">MLYRRRGKDLRHRSVGRDLSKCLWESTIGPPAKQSLGRSRPKVSVVSVLFDLQVMKSRSAIRRKWSTFLESP</sequence>
<dbReference type="EMBL" id="BX294153">
    <property type="protein sequence ID" value="CAD79187.1"/>
    <property type="molecule type" value="Genomic_DNA"/>
</dbReference>
<reference evidence="1 2" key="1">
    <citation type="journal article" date="2003" name="Proc. Natl. Acad. Sci. U.S.A.">
        <title>Complete genome sequence of the marine planctomycete Pirellula sp. strain 1.</title>
        <authorList>
            <person name="Gloeckner F.O."/>
            <person name="Kube M."/>
            <person name="Bauer M."/>
            <person name="Teeling H."/>
            <person name="Lombardot T."/>
            <person name="Ludwig W."/>
            <person name="Gade D."/>
            <person name="Beck A."/>
            <person name="Borzym K."/>
            <person name="Heitmann K."/>
            <person name="Rabus R."/>
            <person name="Schlesner H."/>
            <person name="Amann R."/>
            <person name="Reinhardt R."/>
        </authorList>
    </citation>
    <scope>NUCLEOTIDE SEQUENCE [LARGE SCALE GENOMIC DNA]</scope>
    <source>
        <strain evidence="2">DSM 10527 / NCIMB 13988 / SH1</strain>
    </source>
</reference>
<dbReference type="STRING" id="243090.RB11551"/>
<dbReference type="KEGG" id="rba:RB11551"/>
<accession>Q7UE61</accession>
<gene>
    <name evidence="1" type="ordered locus">RB11551</name>
</gene>
<dbReference type="HOGENOM" id="CLU_2719655_0_0_0"/>
<dbReference type="AlphaFoldDB" id="Q7UE61"/>
<organism evidence="1 2">
    <name type="scientific">Rhodopirellula baltica (strain DSM 10527 / NCIMB 13988 / SH1)</name>
    <dbReference type="NCBI Taxonomy" id="243090"/>
    <lineage>
        <taxon>Bacteria</taxon>
        <taxon>Pseudomonadati</taxon>
        <taxon>Planctomycetota</taxon>
        <taxon>Planctomycetia</taxon>
        <taxon>Pirellulales</taxon>
        <taxon>Pirellulaceae</taxon>
        <taxon>Rhodopirellula</taxon>
    </lineage>
</organism>
<name>Q7UE61_RHOBA</name>
<keyword evidence="2" id="KW-1185">Reference proteome</keyword>
<protein>
    <submittedName>
        <fullName evidence="1">Uncharacterized protein</fullName>
    </submittedName>
</protein>
<proteinExistence type="predicted"/>
<evidence type="ECO:0000313" key="2">
    <source>
        <dbReference type="Proteomes" id="UP000001025"/>
    </source>
</evidence>
<dbReference type="InParanoid" id="Q7UE61"/>
<dbReference type="EnsemblBacteria" id="CAD79187">
    <property type="protein sequence ID" value="CAD79187"/>
    <property type="gene ID" value="RB11551"/>
</dbReference>
<evidence type="ECO:0000313" key="1">
    <source>
        <dbReference type="EMBL" id="CAD79187.1"/>
    </source>
</evidence>